<dbReference type="InterPro" id="IPR006045">
    <property type="entry name" value="Cupin_1"/>
</dbReference>
<evidence type="ECO:0000313" key="3">
    <source>
        <dbReference type="EMBL" id="KAG1347738.1"/>
    </source>
</evidence>
<feature type="domain" description="Cupin type-1" evidence="2">
    <location>
        <begin position="95"/>
        <end position="248"/>
    </location>
</feature>
<reference evidence="3" key="2">
    <citation type="submission" date="2019-07" db="EMBL/GenBank/DDBJ databases">
        <authorList>
            <person name="Yang Y."/>
            <person name="Bocs S."/>
            <person name="Baudouin L."/>
        </authorList>
    </citation>
    <scope>NUCLEOTIDE SEQUENCE</scope>
    <source>
        <tissue evidence="3">Spear leaf of Hainan Tall coconut</tissue>
    </source>
</reference>
<dbReference type="Pfam" id="PF00190">
    <property type="entry name" value="Cupin_1"/>
    <property type="match status" value="1"/>
</dbReference>
<dbReference type="SUPFAM" id="SSF51182">
    <property type="entry name" value="RmlC-like cupins"/>
    <property type="match status" value="2"/>
</dbReference>
<dbReference type="InterPro" id="IPR050253">
    <property type="entry name" value="Seed_Storage-Functional"/>
</dbReference>
<reference evidence="3" key="1">
    <citation type="journal article" date="2017" name="Gigascience">
        <title>The genome draft of coconut (Cocos nucifera).</title>
        <authorList>
            <person name="Xiao Y."/>
            <person name="Xu P."/>
            <person name="Fan H."/>
            <person name="Baudouin L."/>
            <person name="Xia W."/>
            <person name="Bocs S."/>
            <person name="Xu J."/>
            <person name="Li Q."/>
            <person name="Guo A."/>
            <person name="Zhou L."/>
            <person name="Li J."/>
            <person name="Wu Y."/>
            <person name="Ma Z."/>
            <person name="Armero A."/>
            <person name="Issali A.E."/>
            <person name="Liu N."/>
            <person name="Peng M."/>
            <person name="Yang Y."/>
        </authorList>
    </citation>
    <scope>NUCLEOTIDE SEQUENCE</scope>
    <source>
        <tissue evidence="3">Spear leaf of Hainan Tall coconut</tissue>
    </source>
</reference>
<dbReference type="PANTHER" id="PTHR31189">
    <property type="entry name" value="OS03G0336100 PROTEIN-RELATED"/>
    <property type="match status" value="1"/>
</dbReference>
<dbReference type="AlphaFoldDB" id="A0A8K0N384"/>
<keyword evidence="4" id="KW-1185">Reference proteome</keyword>
<sequence length="492" mass="55886">MIARSSRAQVLLPILLLLSSTLLIIPSFGKPIRKVEECLSKCKESFFYHQDRHLLENCDLICFDKYDGSHGEGIEKKEGEQQRGEGQNQYYYGEENFEYWMKSALGHFKVLERFTERFKLLQGIGNFRLAILEANPRTFVLPSHMDAEELFYVMEGRGVVNVLEISGRNSYDIEQGQILSFDAGSQAYLINKDDNKKLRIAMLLRPVSSPGRFKEFFGAGGRSPESFYRSFSTKVLEAAFNTTKARLEKLFGQQRGEIIKATEEQIKALTEPPTEPGGWFFGPSKQCRRSGISLTSRQNRVWYSNEHGELYKIYACDYSDLCDLGVEISFANISRGSMMAPHYNSMATLAALVVEGEGYFEMACPHIERGRTHYRAVRSQVSHGSVFVIPAGHPVVAVASRDENLQVLFLGMNAKHNRVHFLAGLGFAFHLLRFFWENNVLNHMENVAKELSFNAPARVVDEVFNAQKRAGFLPGPDEIHEEERGTRTWTAI</sequence>
<dbReference type="PANTHER" id="PTHR31189:SF13">
    <property type="entry name" value="CUPINCIN"/>
    <property type="match status" value="1"/>
</dbReference>
<gene>
    <name evidence="3" type="ORF">COCNU_06G015670</name>
</gene>
<dbReference type="CDD" id="cd02245">
    <property type="entry name" value="cupin_7S_vicilin-like_C"/>
    <property type="match status" value="1"/>
</dbReference>
<dbReference type="InterPro" id="IPR011051">
    <property type="entry name" value="RmlC_Cupin_sf"/>
</dbReference>
<proteinExistence type="predicted"/>
<evidence type="ECO:0000259" key="2">
    <source>
        <dbReference type="SMART" id="SM00835"/>
    </source>
</evidence>
<dbReference type="CDD" id="cd02244">
    <property type="entry name" value="cupin_7S_vicilin-like_N"/>
    <property type="match status" value="1"/>
</dbReference>
<protein>
    <submittedName>
        <fullName evidence="3">Globulin-1 S allele</fullName>
    </submittedName>
</protein>
<dbReference type="SMART" id="SM00835">
    <property type="entry name" value="Cupin_1"/>
    <property type="match status" value="2"/>
</dbReference>
<feature type="chain" id="PRO_5035436442" evidence="1">
    <location>
        <begin position="30"/>
        <end position="492"/>
    </location>
</feature>
<dbReference type="OrthoDB" id="1912756at2759"/>
<organism evidence="3 4">
    <name type="scientific">Cocos nucifera</name>
    <name type="common">Coconut palm</name>
    <dbReference type="NCBI Taxonomy" id="13894"/>
    <lineage>
        <taxon>Eukaryota</taxon>
        <taxon>Viridiplantae</taxon>
        <taxon>Streptophyta</taxon>
        <taxon>Embryophyta</taxon>
        <taxon>Tracheophyta</taxon>
        <taxon>Spermatophyta</taxon>
        <taxon>Magnoliopsida</taxon>
        <taxon>Liliopsida</taxon>
        <taxon>Arecaceae</taxon>
        <taxon>Arecoideae</taxon>
        <taxon>Cocoseae</taxon>
        <taxon>Attaleinae</taxon>
        <taxon>Cocos</taxon>
    </lineage>
</organism>
<comment type="caution">
    <text evidence="3">The sequence shown here is derived from an EMBL/GenBank/DDBJ whole genome shotgun (WGS) entry which is preliminary data.</text>
</comment>
<dbReference type="Gene3D" id="2.60.120.10">
    <property type="entry name" value="Jelly Rolls"/>
    <property type="match status" value="2"/>
</dbReference>
<feature type="signal peptide" evidence="1">
    <location>
        <begin position="1"/>
        <end position="29"/>
    </location>
</feature>
<evidence type="ECO:0000313" key="4">
    <source>
        <dbReference type="Proteomes" id="UP000797356"/>
    </source>
</evidence>
<feature type="domain" description="Cupin type-1" evidence="2">
    <location>
        <begin position="292"/>
        <end position="461"/>
    </location>
</feature>
<name>A0A8K0N384_COCNU</name>
<accession>A0A8K0N384</accession>
<dbReference type="InterPro" id="IPR014710">
    <property type="entry name" value="RmlC-like_jellyroll"/>
</dbReference>
<dbReference type="Proteomes" id="UP000797356">
    <property type="component" value="Chromosome 6"/>
</dbReference>
<evidence type="ECO:0000256" key="1">
    <source>
        <dbReference type="SAM" id="SignalP"/>
    </source>
</evidence>
<dbReference type="EMBL" id="CM017877">
    <property type="protein sequence ID" value="KAG1347738.1"/>
    <property type="molecule type" value="Genomic_DNA"/>
</dbReference>
<keyword evidence="1" id="KW-0732">Signal</keyword>